<feature type="compositionally biased region" description="Polar residues" evidence="2">
    <location>
        <begin position="150"/>
        <end position="178"/>
    </location>
</feature>
<dbReference type="GO" id="GO:0005634">
    <property type="term" value="C:nucleus"/>
    <property type="evidence" value="ECO:0007669"/>
    <property type="project" value="UniProtKB-UniRule"/>
</dbReference>
<protein>
    <submittedName>
        <fullName evidence="4">BQ5605_C028g10526 protein</fullName>
    </submittedName>
</protein>
<dbReference type="PROSITE" id="PS50118">
    <property type="entry name" value="HMG_BOX_2"/>
    <property type="match status" value="1"/>
</dbReference>
<feature type="compositionally biased region" description="Polar residues" evidence="2">
    <location>
        <begin position="352"/>
        <end position="374"/>
    </location>
</feature>
<dbReference type="STRING" id="796604.A0A2X0NBG5"/>
<feature type="region of interest" description="Disordered" evidence="2">
    <location>
        <begin position="222"/>
        <end position="242"/>
    </location>
</feature>
<feature type="domain" description="HMG box" evidence="3">
    <location>
        <begin position="40"/>
        <end position="137"/>
    </location>
</feature>
<sequence>MSEVSHEQDTLQAESDRAISSSPEIASNVKVSLPVTEKRITRPPNAFILFRAEQVKLIKETEPELRSKPQSELSKRLAKAKFARTARGDAAKAPPRWQRSRPEHPSTHKECMATRSMYDEKAEGLKRQLLEKYGPGALARGPRKPRKSETAPTESSYDGRPNSGSGSIKAARTTSHSSAPILGHSLANNEFQYALPPASGNGAPSSHHCAVMAPWHPSFVPNASSTELRPRPLSSTESPTHASGMVHVDSYFSAHHTAQSIGAHSQAVYASTARIPQRGEAIRFASGNRGMLPSPTMMGSMPRAGELSMPAPTAHRSRPNPSPVAFQPYGHSTSYYSARAPESYWSTEAGSVSSRSRSWNQLPRSARVSQTSDSRSWDERHGLHDATTDDRDYQQQRQPQYQAHHQYQEYPNSGTQETYFTAQHGTCLYPLPPISNDGGGGGDDGRDSTSTAAELEEAYAYVSREMFQTDESTEHDHHREATWDQLVQWDADGSVPASHAH</sequence>
<dbReference type="EMBL" id="FQNC01000080">
    <property type="protein sequence ID" value="SGZ12790.1"/>
    <property type="molecule type" value="Genomic_DNA"/>
</dbReference>
<reference evidence="4 5" key="1">
    <citation type="submission" date="2016-11" db="EMBL/GenBank/DDBJ databases">
        <authorList>
            <person name="Jaros S."/>
            <person name="Januszkiewicz K."/>
            <person name="Wedrychowicz H."/>
        </authorList>
    </citation>
    <scope>NUCLEOTIDE SEQUENCE [LARGE SCALE GENOMIC DNA]</scope>
</reference>
<feature type="compositionally biased region" description="Basic and acidic residues" evidence="2">
    <location>
        <begin position="1"/>
        <end position="17"/>
    </location>
</feature>
<dbReference type="Proteomes" id="UP000249464">
    <property type="component" value="Unassembled WGS sequence"/>
</dbReference>
<evidence type="ECO:0000313" key="4">
    <source>
        <dbReference type="EMBL" id="SGZ12790.1"/>
    </source>
</evidence>
<feature type="region of interest" description="Disordered" evidence="2">
    <location>
        <begin position="133"/>
        <end position="181"/>
    </location>
</feature>
<evidence type="ECO:0000256" key="2">
    <source>
        <dbReference type="SAM" id="MobiDB-lite"/>
    </source>
</evidence>
<evidence type="ECO:0000256" key="1">
    <source>
        <dbReference type="PROSITE-ProRule" id="PRU00267"/>
    </source>
</evidence>
<feature type="region of interest" description="Disordered" evidence="2">
    <location>
        <begin position="61"/>
        <end position="113"/>
    </location>
</feature>
<accession>A0A2X0NBG5</accession>
<feature type="compositionally biased region" description="Polar residues" evidence="2">
    <location>
        <begin position="222"/>
        <end position="241"/>
    </location>
</feature>
<feature type="compositionally biased region" description="Basic and acidic residues" evidence="2">
    <location>
        <begin position="100"/>
        <end position="113"/>
    </location>
</feature>
<evidence type="ECO:0000313" key="5">
    <source>
        <dbReference type="Proteomes" id="UP000249464"/>
    </source>
</evidence>
<proteinExistence type="predicted"/>
<organism evidence="4 5">
    <name type="scientific">Microbotryum silenes-dioicae</name>
    <dbReference type="NCBI Taxonomy" id="796604"/>
    <lineage>
        <taxon>Eukaryota</taxon>
        <taxon>Fungi</taxon>
        <taxon>Dikarya</taxon>
        <taxon>Basidiomycota</taxon>
        <taxon>Pucciniomycotina</taxon>
        <taxon>Microbotryomycetes</taxon>
        <taxon>Microbotryales</taxon>
        <taxon>Microbotryaceae</taxon>
        <taxon>Microbotryum</taxon>
    </lineage>
</organism>
<dbReference type="GO" id="GO:0003677">
    <property type="term" value="F:DNA binding"/>
    <property type="evidence" value="ECO:0007669"/>
    <property type="project" value="UniProtKB-UniRule"/>
</dbReference>
<name>A0A2X0NBG5_9BASI</name>
<gene>
    <name evidence="4" type="primary">BQ5605_C028g10526</name>
    <name evidence="4" type="ORF">BQ5605_C028G10526</name>
</gene>
<feature type="DNA-binding region" description="HMG box" evidence="1">
    <location>
        <begin position="40"/>
        <end position="137"/>
    </location>
</feature>
<feature type="compositionally biased region" description="Basic and acidic residues" evidence="2">
    <location>
        <begin position="375"/>
        <end position="394"/>
    </location>
</feature>
<feature type="compositionally biased region" description="Basic and acidic residues" evidence="2">
    <location>
        <begin position="61"/>
        <end position="75"/>
    </location>
</feature>
<evidence type="ECO:0000259" key="3">
    <source>
        <dbReference type="PROSITE" id="PS50118"/>
    </source>
</evidence>
<feature type="region of interest" description="Disordered" evidence="2">
    <location>
        <begin position="469"/>
        <end position="501"/>
    </location>
</feature>
<feature type="compositionally biased region" description="Basic and acidic residues" evidence="2">
    <location>
        <begin position="472"/>
        <end position="482"/>
    </location>
</feature>
<dbReference type="Gene3D" id="1.10.30.10">
    <property type="entry name" value="High mobility group box domain"/>
    <property type="match status" value="1"/>
</dbReference>
<feature type="region of interest" description="Disordered" evidence="2">
    <location>
        <begin position="352"/>
        <end position="403"/>
    </location>
</feature>
<dbReference type="SUPFAM" id="SSF47095">
    <property type="entry name" value="HMG-box"/>
    <property type="match status" value="1"/>
</dbReference>
<keyword evidence="5" id="KW-1185">Reference proteome</keyword>
<dbReference type="InterPro" id="IPR036910">
    <property type="entry name" value="HMG_box_dom_sf"/>
</dbReference>
<feature type="region of interest" description="Disordered" evidence="2">
    <location>
        <begin position="1"/>
        <end position="26"/>
    </location>
</feature>
<dbReference type="AlphaFoldDB" id="A0A2X0NBG5"/>
<keyword evidence="1" id="KW-0539">Nucleus</keyword>
<feature type="region of interest" description="Disordered" evidence="2">
    <location>
        <begin position="300"/>
        <end position="326"/>
    </location>
</feature>
<keyword evidence="1" id="KW-0238">DNA-binding</keyword>
<dbReference type="InterPro" id="IPR009071">
    <property type="entry name" value="HMG_box_dom"/>
</dbReference>